<protein>
    <submittedName>
        <fullName evidence="2">Uncharacterized protein</fullName>
    </submittedName>
</protein>
<evidence type="ECO:0000256" key="1">
    <source>
        <dbReference type="SAM" id="MobiDB-lite"/>
    </source>
</evidence>
<gene>
    <name evidence="2" type="ORF">PoMZ_13520</name>
</gene>
<dbReference type="Proteomes" id="UP000294847">
    <property type="component" value="Chromosome 7"/>
</dbReference>
<feature type="region of interest" description="Disordered" evidence="1">
    <location>
        <begin position="23"/>
        <end position="46"/>
    </location>
</feature>
<evidence type="ECO:0000313" key="3">
    <source>
        <dbReference type="Proteomes" id="UP000294847"/>
    </source>
</evidence>
<proteinExistence type="predicted"/>
<dbReference type="EMBL" id="CP034210">
    <property type="protein sequence ID" value="QBZ66538.1"/>
    <property type="molecule type" value="Genomic_DNA"/>
</dbReference>
<accession>A0A4V1C8D8</accession>
<dbReference type="AlphaFoldDB" id="A0A4V1C8D8"/>
<name>A0A4V1C8D8_PYROR</name>
<evidence type="ECO:0000313" key="2">
    <source>
        <dbReference type="EMBL" id="QBZ66538.1"/>
    </source>
</evidence>
<organism evidence="2 3">
    <name type="scientific">Pyricularia oryzae</name>
    <name type="common">Rice blast fungus</name>
    <name type="synonym">Magnaporthe oryzae</name>
    <dbReference type="NCBI Taxonomy" id="318829"/>
    <lineage>
        <taxon>Eukaryota</taxon>
        <taxon>Fungi</taxon>
        <taxon>Dikarya</taxon>
        <taxon>Ascomycota</taxon>
        <taxon>Pezizomycotina</taxon>
        <taxon>Sordariomycetes</taxon>
        <taxon>Sordariomycetidae</taxon>
        <taxon>Magnaporthales</taxon>
        <taxon>Pyriculariaceae</taxon>
        <taxon>Pyricularia</taxon>
    </lineage>
</organism>
<feature type="compositionally biased region" description="Low complexity" evidence="1">
    <location>
        <begin position="27"/>
        <end position="46"/>
    </location>
</feature>
<reference evidence="2 3" key="1">
    <citation type="journal article" date="2019" name="Mol. Biol. Evol.">
        <title>Blast fungal genomes show frequent chromosomal changes, gene gains and losses, and effector gene turnover.</title>
        <authorList>
            <person name="Gomez Luciano L.B."/>
            <person name="Jason Tsai I."/>
            <person name="Chuma I."/>
            <person name="Tosa Y."/>
            <person name="Chen Y.H."/>
            <person name="Li J.Y."/>
            <person name="Li M.Y."/>
            <person name="Jade Lu M.Y."/>
            <person name="Nakayashiki H."/>
            <person name="Li W.H."/>
        </authorList>
    </citation>
    <scope>NUCLEOTIDE SEQUENCE [LARGE SCALE GENOMIC DNA]</scope>
    <source>
        <strain evidence="2">MZ5-1-6</strain>
    </source>
</reference>
<sequence length="131" mass="14195">MSTFKNLTTANAAYTGAARPFTTGRTRSWASGPSAPRSRATSASSWLGETAVPTAASWSANNDEHTAFIGTADVRSLVRDSRLWFQVTYSSKTAVGERMGAEGPMKSDKQYSGTKFEQNADWAMFKHDSSL</sequence>